<comment type="similarity">
    <text evidence="2">Belongs to the LemA family.</text>
</comment>
<dbReference type="InterPro" id="IPR023353">
    <property type="entry name" value="LemA-like_dom_sf"/>
</dbReference>
<keyword evidence="4 6" id="KW-1133">Transmembrane helix</keyword>
<keyword evidence="3 6" id="KW-0812">Transmembrane</keyword>
<dbReference type="Pfam" id="PF04011">
    <property type="entry name" value="LemA"/>
    <property type="match status" value="1"/>
</dbReference>
<dbReference type="EMBL" id="MELI01000055">
    <property type="protein sequence ID" value="OFW34010.1"/>
    <property type="molecule type" value="Genomic_DNA"/>
</dbReference>
<dbReference type="PANTHER" id="PTHR34478">
    <property type="entry name" value="PROTEIN LEMA"/>
    <property type="match status" value="1"/>
</dbReference>
<dbReference type="GO" id="GO:0016020">
    <property type="term" value="C:membrane"/>
    <property type="evidence" value="ECO:0007669"/>
    <property type="project" value="UniProtKB-SubCell"/>
</dbReference>
<comment type="subcellular location">
    <subcellularLocation>
        <location evidence="1">Membrane</location>
        <topology evidence="1">Single-pass membrane protein</topology>
    </subcellularLocation>
</comment>
<dbReference type="SUPFAM" id="SSF140478">
    <property type="entry name" value="LemA-like"/>
    <property type="match status" value="1"/>
</dbReference>
<evidence type="ECO:0000313" key="8">
    <source>
        <dbReference type="Proteomes" id="UP000178086"/>
    </source>
</evidence>
<feature type="transmembrane region" description="Helical" evidence="6">
    <location>
        <begin position="6"/>
        <end position="23"/>
    </location>
</feature>
<evidence type="ECO:0000313" key="7">
    <source>
        <dbReference type="EMBL" id="OFW34010.1"/>
    </source>
</evidence>
<name>A0A1F2UM04_9ACTN</name>
<evidence type="ECO:0000256" key="6">
    <source>
        <dbReference type="SAM" id="Phobius"/>
    </source>
</evidence>
<proteinExistence type="inferred from homology"/>
<protein>
    <recommendedName>
        <fullName evidence="9">LemA family protein</fullName>
    </recommendedName>
</protein>
<evidence type="ECO:0000256" key="2">
    <source>
        <dbReference type="ARBA" id="ARBA00008854"/>
    </source>
</evidence>
<dbReference type="InterPro" id="IPR007156">
    <property type="entry name" value="MamQ_LemA"/>
</dbReference>
<dbReference type="Gene3D" id="1.20.1440.20">
    <property type="entry name" value="LemA-like domain"/>
    <property type="match status" value="1"/>
</dbReference>
<dbReference type="PANTHER" id="PTHR34478:SF2">
    <property type="entry name" value="MEMBRANE PROTEIN"/>
    <property type="match status" value="1"/>
</dbReference>
<reference evidence="7 8" key="1">
    <citation type="journal article" date="2016" name="Nat. Commun.">
        <title>Thousands of microbial genomes shed light on interconnected biogeochemical processes in an aquifer system.</title>
        <authorList>
            <person name="Anantharaman K."/>
            <person name="Brown C.T."/>
            <person name="Hug L.A."/>
            <person name="Sharon I."/>
            <person name="Castelle C.J."/>
            <person name="Probst A.J."/>
            <person name="Thomas B.C."/>
            <person name="Singh A."/>
            <person name="Wilkins M.J."/>
            <person name="Karaoz U."/>
            <person name="Brodie E.L."/>
            <person name="Williams K.H."/>
            <person name="Hubbard S.S."/>
            <person name="Banfield J.F."/>
        </authorList>
    </citation>
    <scope>NUCLEOTIDE SEQUENCE [LARGE SCALE GENOMIC DNA]</scope>
</reference>
<evidence type="ECO:0000256" key="5">
    <source>
        <dbReference type="ARBA" id="ARBA00023136"/>
    </source>
</evidence>
<organism evidence="7 8">
    <name type="scientific">Candidatus Aquicultor primus</name>
    <dbReference type="NCBI Taxonomy" id="1797195"/>
    <lineage>
        <taxon>Bacteria</taxon>
        <taxon>Bacillati</taxon>
        <taxon>Actinomycetota</taxon>
        <taxon>Candidatus Aquicultoria</taxon>
        <taxon>Candidatus Aquicultorales</taxon>
        <taxon>Candidatus Aquicultoraceae</taxon>
        <taxon>Candidatus Aquicultor</taxon>
    </lineage>
</organism>
<sequence>MFTSWVVFIALVVVLVLFIAGFYNRLVALRNRVDNAWSQIDVQLKRRYDLIPNLVETVKGYAAHEKDVFEKVTEARSRAVAAGGVAEQAAAENQLTQTLRSLFAVVENYPELKANQNFLLLQEELSGTESKIAYARQFYNDSVLKYHTAIQSFPGNIFAGMFGFGERQYFEAEPESRGPVKVEF</sequence>
<gene>
    <name evidence="7" type="ORF">A2074_06320</name>
</gene>
<dbReference type="AlphaFoldDB" id="A0A1F2UM04"/>
<comment type="caution">
    <text evidence="7">The sequence shown here is derived from an EMBL/GenBank/DDBJ whole genome shotgun (WGS) entry which is preliminary data.</text>
</comment>
<evidence type="ECO:0008006" key="9">
    <source>
        <dbReference type="Google" id="ProtNLM"/>
    </source>
</evidence>
<evidence type="ECO:0000256" key="4">
    <source>
        <dbReference type="ARBA" id="ARBA00022989"/>
    </source>
</evidence>
<dbReference type="Proteomes" id="UP000178086">
    <property type="component" value="Unassembled WGS sequence"/>
</dbReference>
<keyword evidence="5 6" id="KW-0472">Membrane</keyword>
<accession>A0A1F2UM04</accession>
<evidence type="ECO:0000256" key="3">
    <source>
        <dbReference type="ARBA" id="ARBA00022692"/>
    </source>
</evidence>
<evidence type="ECO:0000256" key="1">
    <source>
        <dbReference type="ARBA" id="ARBA00004167"/>
    </source>
</evidence>